<dbReference type="SUPFAM" id="SSF54001">
    <property type="entry name" value="Cysteine proteinases"/>
    <property type="match status" value="1"/>
</dbReference>
<organism evidence="9 10">
    <name type="scientific">Carnobacterium alterfunditum</name>
    <dbReference type="NCBI Taxonomy" id="28230"/>
    <lineage>
        <taxon>Bacteria</taxon>
        <taxon>Bacillati</taxon>
        <taxon>Bacillota</taxon>
        <taxon>Bacilli</taxon>
        <taxon>Lactobacillales</taxon>
        <taxon>Carnobacteriaceae</taxon>
        <taxon>Carnobacterium</taxon>
    </lineage>
</organism>
<evidence type="ECO:0000259" key="8">
    <source>
        <dbReference type="PROSITE" id="PS51935"/>
    </source>
</evidence>
<proteinExistence type="inferred from homology"/>
<dbReference type="InterPro" id="IPR038765">
    <property type="entry name" value="Papain-like_cys_pep_sf"/>
</dbReference>
<dbReference type="EMBL" id="FSRN01000001">
    <property type="protein sequence ID" value="SIN96998.1"/>
    <property type="molecule type" value="Genomic_DNA"/>
</dbReference>
<feature type="coiled-coil region" evidence="6">
    <location>
        <begin position="26"/>
        <end position="102"/>
    </location>
</feature>
<feature type="chain" id="PRO_5009935996" evidence="7">
    <location>
        <begin position="28"/>
        <end position="405"/>
    </location>
</feature>
<dbReference type="Pfam" id="PF00877">
    <property type="entry name" value="NLPC_P60"/>
    <property type="match status" value="1"/>
</dbReference>
<feature type="signal peptide" evidence="7">
    <location>
        <begin position="1"/>
        <end position="27"/>
    </location>
</feature>
<evidence type="ECO:0000256" key="4">
    <source>
        <dbReference type="ARBA" id="ARBA00022801"/>
    </source>
</evidence>
<reference evidence="10" key="1">
    <citation type="submission" date="2016-11" db="EMBL/GenBank/DDBJ databases">
        <authorList>
            <person name="Varghese N."/>
            <person name="Submissions S."/>
        </authorList>
    </citation>
    <scope>NUCLEOTIDE SEQUENCE [LARGE SCALE GENOMIC DNA]</scope>
    <source>
        <strain evidence="10">313</strain>
    </source>
</reference>
<dbReference type="eggNOG" id="COG3883">
    <property type="taxonomic scope" value="Bacteria"/>
</dbReference>
<dbReference type="RefSeq" id="WP_034547457.1">
    <property type="nucleotide sequence ID" value="NZ_FSRN01000001.1"/>
</dbReference>
<protein>
    <submittedName>
        <fullName evidence="9">Cell wall-associated hydrolase, NlpC family</fullName>
    </submittedName>
</protein>
<keyword evidence="4 9" id="KW-0378">Hydrolase</keyword>
<evidence type="ECO:0000313" key="10">
    <source>
        <dbReference type="Proteomes" id="UP000184758"/>
    </source>
</evidence>
<dbReference type="PANTHER" id="PTHR47053">
    <property type="entry name" value="MUREIN DD-ENDOPEPTIDASE MEPH-RELATED"/>
    <property type="match status" value="1"/>
</dbReference>
<keyword evidence="5" id="KW-0788">Thiol protease</keyword>
<dbReference type="GO" id="GO:0006508">
    <property type="term" value="P:proteolysis"/>
    <property type="evidence" value="ECO:0007669"/>
    <property type="project" value="UniProtKB-KW"/>
</dbReference>
<evidence type="ECO:0000256" key="5">
    <source>
        <dbReference type="ARBA" id="ARBA00022807"/>
    </source>
</evidence>
<dbReference type="Pfam" id="PF24568">
    <property type="entry name" value="CC_PcsB"/>
    <property type="match status" value="1"/>
</dbReference>
<name>A0A1N6FP27_9LACT</name>
<evidence type="ECO:0000256" key="2">
    <source>
        <dbReference type="ARBA" id="ARBA00022670"/>
    </source>
</evidence>
<keyword evidence="3 7" id="KW-0732">Signal</keyword>
<evidence type="ECO:0000256" key="6">
    <source>
        <dbReference type="SAM" id="Coils"/>
    </source>
</evidence>
<dbReference type="eggNOG" id="COG0791">
    <property type="taxonomic scope" value="Bacteria"/>
</dbReference>
<keyword evidence="2" id="KW-0645">Protease</keyword>
<evidence type="ECO:0000256" key="7">
    <source>
        <dbReference type="SAM" id="SignalP"/>
    </source>
</evidence>
<dbReference type="Proteomes" id="UP000184758">
    <property type="component" value="Unassembled WGS sequence"/>
</dbReference>
<evidence type="ECO:0000256" key="3">
    <source>
        <dbReference type="ARBA" id="ARBA00022729"/>
    </source>
</evidence>
<keyword evidence="6" id="KW-0175">Coiled coil</keyword>
<dbReference type="PROSITE" id="PS51935">
    <property type="entry name" value="NLPC_P60"/>
    <property type="match status" value="1"/>
</dbReference>
<evidence type="ECO:0000256" key="1">
    <source>
        <dbReference type="ARBA" id="ARBA00007074"/>
    </source>
</evidence>
<dbReference type="InterPro" id="IPR057309">
    <property type="entry name" value="PcsB_CC"/>
</dbReference>
<dbReference type="GO" id="GO:0008234">
    <property type="term" value="F:cysteine-type peptidase activity"/>
    <property type="evidence" value="ECO:0007669"/>
    <property type="project" value="UniProtKB-KW"/>
</dbReference>
<dbReference type="AlphaFoldDB" id="A0A1N6FP27"/>
<dbReference type="Gene3D" id="6.10.250.3150">
    <property type="match status" value="1"/>
</dbReference>
<dbReference type="Gene3D" id="3.90.1720.10">
    <property type="entry name" value="endopeptidase domain like (from Nostoc punctiforme)"/>
    <property type="match status" value="1"/>
</dbReference>
<dbReference type="STRING" id="28230.SAMN05878443_0736"/>
<evidence type="ECO:0000313" key="9">
    <source>
        <dbReference type="EMBL" id="SIN96998.1"/>
    </source>
</evidence>
<accession>A0A1N6FP27</accession>
<dbReference type="InterPro" id="IPR051202">
    <property type="entry name" value="Peptidase_C40"/>
</dbReference>
<comment type="similarity">
    <text evidence="1">Belongs to the peptidase C40 family.</text>
</comment>
<keyword evidence="10" id="KW-1185">Reference proteome</keyword>
<feature type="domain" description="NlpC/P60" evidence="8">
    <location>
        <begin position="284"/>
        <end position="405"/>
    </location>
</feature>
<sequence>MNKKFINIALVAAVGFTTFVAPVTAFASTDKDIQTSTEKLADLENKEVSAESQLAAITATITDNEKNAESLMNEMKNTQSSLKKLEVQVSDLNTAIEKREAKLNEQARSVQVDGDNQNYVDFIVNAESMADVIGRVDVVSQIVSANQDLVKAQAADKKTLAAKQKETEEKAIEQTLLAAKLETSKIDLEQQSLEKEAVVASIAAEKSVVEAEREQFLAIQAAAEKKAEELAVVKTTATSTPVEVIATAVEATNSDEKATTTSKTVAKPVESKEIAVTTKTATASNGSWATIKTAAYGVIGTPYLYGGTNTNGFDCSGFTSYAFAAAGISLPRTAGAQYAASTKVSQSEAQPGDLVFFNQTGSIDHVGIYLGNNQFIGSQSSTGVSVTTISQAYWAQYLVGFGRIN</sequence>
<dbReference type="InterPro" id="IPR000064">
    <property type="entry name" value="NLP_P60_dom"/>
</dbReference>
<gene>
    <name evidence="9" type="ORF">SAMN05878443_0736</name>
</gene>
<dbReference type="PANTHER" id="PTHR47053:SF1">
    <property type="entry name" value="MUREIN DD-ENDOPEPTIDASE MEPH-RELATED"/>
    <property type="match status" value="1"/>
</dbReference>
<dbReference type="OrthoDB" id="1654978at2"/>